<reference evidence="7" key="1">
    <citation type="journal article" date="2021" name="PeerJ">
        <title>Extensive microbial diversity within the chicken gut microbiome revealed by metagenomics and culture.</title>
        <authorList>
            <person name="Gilroy R."/>
            <person name="Ravi A."/>
            <person name="Getino M."/>
            <person name="Pursley I."/>
            <person name="Horton D.L."/>
            <person name="Alikhan N.F."/>
            <person name="Baker D."/>
            <person name="Gharbi K."/>
            <person name="Hall N."/>
            <person name="Watson M."/>
            <person name="Adriaenssens E.M."/>
            <person name="Foster-Nyarko E."/>
            <person name="Jarju S."/>
            <person name="Secka A."/>
            <person name="Antonio M."/>
            <person name="Oren A."/>
            <person name="Chaudhuri R.R."/>
            <person name="La Ragione R."/>
            <person name="Hildebrand F."/>
            <person name="Pallen M.J."/>
        </authorList>
    </citation>
    <scope>NUCLEOTIDE SEQUENCE</scope>
    <source>
        <strain evidence="7">CHK192-19661</strain>
    </source>
</reference>
<evidence type="ECO:0000313" key="8">
    <source>
        <dbReference type="Proteomes" id="UP000824025"/>
    </source>
</evidence>
<dbReference type="EMBL" id="DXCF01000016">
    <property type="protein sequence ID" value="HIZ09429.1"/>
    <property type="molecule type" value="Genomic_DNA"/>
</dbReference>
<dbReference type="Pfam" id="PF05154">
    <property type="entry name" value="TM2"/>
    <property type="match status" value="1"/>
</dbReference>
<keyword evidence="2 5" id="KW-0812">Transmembrane</keyword>
<dbReference type="InterPro" id="IPR007829">
    <property type="entry name" value="TM2"/>
</dbReference>
<evidence type="ECO:0000259" key="6">
    <source>
        <dbReference type="Pfam" id="PF05154"/>
    </source>
</evidence>
<feature type="transmembrane region" description="Helical" evidence="5">
    <location>
        <begin position="80"/>
        <end position="98"/>
    </location>
</feature>
<comment type="caution">
    <text evidence="7">The sequence shown here is derived from an EMBL/GenBank/DDBJ whole genome shotgun (WGS) entry which is preliminary data.</text>
</comment>
<comment type="subcellular location">
    <subcellularLocation>
        <location evidence="1">Membrane</location>
        <topology evidence="1">Multi-pass membrane protein</topology>
    </subcellularLocation>
</comment>
<name>A0A9D2IHG5_9FIRM</name>
<keyword evidence="4 5" id="KW-0472">Membrane</keyword>
<gene>
    <name evidence="7" type="ORF">H9726_02965</name>
</gene>
<proteinExistence type="predicted"/>
<evidence type="ECO:0000256" key="4">
    <source>
        <dbReference type="ARBA" id="ARBA00023136"/>
    </source>
</evidence>
<evidence type="ECO:0000313" key="7">
    <source>
        <dbReference type="EMBL" id="HIZ09429.1"/>
    </source>
</evidence>
<protein>
    <submittedName>
        <fullName evidence="7">TM2 domain-containing protein</fullName>
    </submittedName>
</protein>
<reference evidence="7" key="2">
    <citation type="submission" date="2021-04" db="EMBL/GenBank/DDBJ databases">
        <authorList>
            <person name="Gilroy R."/>
        </authorList>
    </citation>
    <scope>NUCLEOTIDE SEQUENCE</scope>
    <source>
        <strain evidence="7">CHK192-19661</strain>
    </source>
</reference>
<keyword evidence="3 5" id="KW-1133">Transmembrane helix</keyword>
<evidence type="ECO:0000256" key="3">
    <source>
        <dbReference type="ARBA" id="ARBA00022989"/>
    </source>
</evidence>
<dbReference type="AlphaFoldDB" id="A0A9D2IHG5"/>
<accession>A0A9D2IHG5</accession>
<feature type="domain" description="TM2" evidence="6">
    <location>
        <begin position="46"/>
        <end position="95"/>
    </location>
</feature>
<evidence type="ECO:0000256" key="5">
    <source>
        <dbReference type="SAM" id="Phobius"/>
    </source>
</evidence>
<organism evidence="7 8">
    <name type="scientific">Candidatus Borkfalkia avicola</name>
    <dbReference type="NCBI Taxonomy" id="2838503"/>
    <lineage>
        <taxon>Bacteria</taxon>
        <taxon>Bacillati</taxon>
        <taxon>Bacillota</taxon>
        <taxon>Clostridia</taxon>
        <taxon>Christensenellales</taxon>
        <taxon>Christensenellaceae</taxon>
        <taxon>Candidatus Borkfalkia</taxon>
    </lineage>
</organism>
<feature type="transmembrane region" description="Helical" evidence="5">
    <location>
        <begin position="49"/>
        <end position="68"/>
    </location>
</feature>
<evidence type="ECO:0000256" key="1">
    <source>
        <dbReference type="ARBA" id="ARBA00004141"/>
    </source>
</evidence>
<dbReference type="GO" id="GO:0016020">
    <property type="term" value="C:membrane"/>
    <property type="evidence" value="ECO:0007669"/>
    <property type="project" value="UniProtKB-SubCell"/>
</dbReference>
<evidence type="ECO:0000256" key="2">
    <source>
        <dbReference type="ARBA" id="ARBA00022692"/>
    </source>
</evidence>
<dbReference type="Proteomes" id="UP000824025">
    <property type="component" value="Unassembled WGS sequence"/>
</dbReference>
<sequence>MTEMNIMQVMNYIGDKIPSDSAYAFRQRLASLPDSAAPYFYSVPLHDTTTVIIVSVFLGGLGIDRFIIGDVGMGIAKLLLLNWLTCGIFPIVDIFLCYKRAKRKNFEKLMQAVPAQQPLRS</sequence>